<accession>A0A1E3PG59</accession>
<dbReference type="InterPro" id="IPR025187">
    <property type="entry name" value="DUF4112"/>
</dbReference>
<evidence type="ECO:0000256" key="2">
    <source>
        <dbReference type="SAM" id="Phobius"/>
    </source>
</evidence>
<evidence type="ECO:0000256" key="1">
    <source>
        <dbReference type="SAM" id="MobiDB-lite"/>
    </source>
</evidence>
<feature type="non-terminal residue" evidence="3">
    <location>
        <position position="1"/>
    </location>
</feature>
<protein>
    <submittedName>
        <fullName evidence="3">Uncharacterized protein</fullName>
    </submittedName>
</protein>
<evidence type="ECO:0000313" key="3">
    <source>
        <dbReference type="EMBL" id="ODQ64416.1"/>
    </source>
</evidence>
<dbReference type="Proteomes" id="UP000095009">
    <property type="component" value="Unassembled WGS sequence"/>
</dbReference>
<feature type="region of interest" description="Disordered" evidence="1">
    <location>
        <begin position="1"/>
        <end position="26"/>
    </location>
</feature>
<dbReference type="EMBL" id="KV454412">
    <property type="protein sequence ID" value="ODQ64416.1"/>
    <property type="molecule type" value="Genomic_DNA"/>
</dbReference>
<feature type="transmembrane region" description="Helical" evidence="2">
    <location>
        <begin position="102"/>
        <end position="126"/>
    </location>
</feature>
<dbReference type="PANTHER" id="PTHR35519">
    <property type="entry name" value="MEMBRANE PROTEINS"/>
    <property type="match status" value="1"/>
</dbReference>
<gene>
    <name evidence="3" type="ORF">NADFUDRAFT_27170</name>
</gene>
<dbReference type="AlphaFoldDB" id="A0A1E3PG59"/>
<keyword evidence="2" id="KW-0812">Transmembrane</keyword>
<reference evidence="3 4" key="1">
    <citation type="journal article" date="2016" name="Proc. Natl. Acad. Sci. U.S.A.">
        <title>Comparative genomics of biotechnologically important yeasts.</title>
        <authorList>
            <person name="Riley R."/>
            <person name="Haridas S."/>
            <person name="Wolfe K.H."/>
            <person name="Lopes M.R."/>
            <person name="Hittinger C.T."/>
            <person name="Goeker M."/>
            <person name="Salamov A.A."/>
            <person name="Wisecaver J.H."/>
            <person name="Long T.M."/>
            <person name="Calvey C.H."/>
            <person name="Aerts A.L."/>
            <person name="Barry K.W."/>
            <person name="Choi C."/>
            <person name="Clum A."/>
            <person name="Coughlan A.Y."/>
            <person name="Deshpande S."/>
            <person name="Douglass A.P."/>
            <person name="Hanson S.J."/>
            <person name="Klenk H.-P."/>
            <person name="LaButti K.M."/>
            <person name="Lapidus A."/>
            <person name="Lindquist E.A."/>
            <person name="Lipzen A.M."/>
            <person name="Meier-Kolthoff J.P."/>
            <person name="Ohm R.A."/>
            <person name="Otillar R.P."/>
            <person name="Pangilinan J.L."/>
            <person name="Peng Y."/>
            <person name="Rokas A."/>
            <person name="Rosa C.A."/>
            <person name="Scheuner C."/>
            <person name="Sibirny A.A."/>
            <person name="Slot J.C."/>
            <person name="Stielow J.B."/>
            <person name="Sun H."/>
            <person name="Kurtzman C.P."/>
            <person name="Blackwell M."/>
            <person name="Grigoriev I.V."/>
            <person name="Jeffries T.W."/>
        </authorList>
    </citation>
    <scope>NUCLEOTIDE SEQUENCE [LARGE SCALE GENOMIC DNA]</scope>
    <source>
        <strain evidence="3 4">DSM 6958</strain>
    </source>
</reference>
<feature type="compositionally biased region" description="Basic residues" evidence="1">
    <location>
        <begin position="13"/>
        <end position="25"/>
    </location>
</feature>
<dbReference type="OrthoDB" id="2103474at2759"/>
<proteinExistence type="predicted"/>
<dbReference type="STRING" id="857566.A0A1E3PG59"/>
<feature type="compositionally biased region" description="Polar residues" evidence="1">
    <location>
        <begin position="1"/>
        <end position="12"/>
    </location>
</feature>
<keyword evidence="2" id="KW-1133">Transmembrane helix</keyword>
<feature type="transmembrane region" description="Helical" evidence="2">
    <location>
        <begin position="52"/>
        <end position="71"/>
    </location>
</feature>
<dbReference type="Pfam" id="PF13430">
    <property type="entry name" value="DUF4112"/>
    <property type="match status" value="1"/>
</dbReference>
<sequence length="166" mass="18650">EDINLQNGSASVKQKKNKSHRRKRPIPLGISDHDSHILTRVRKQAYRLEWEFSLFGLSVGWTAVFGVIPILGDLLKLWTSYQLIRQCDRIEGGLTNAIRGQMAINMVIDFVIGITPILGTFADALYKANSRNSILLEEILIRRGAENLAMGASRISEFEDSAIKQL</sequence>
<evidence type="ECO:0000313" key="4">
    <source>
        <dbReference type="Proteomes" id="UP000095009"/>
    </source>
</evidence>
<name>A0A1E3PG59_9ASCO</name>
<keyword evidence="4" id="KW-1185">Reference proteome</keyword>
<dbReference type="PANTHER" id="PTHR35519:SF2">
    <property type="entry name" value="PH DOMAIN PROTEIN"/>
    <property type="match status" value="1"/>
</dbReference>
<organism evidence="3 4">
    <name type="scientific">Nadsonia fulvescens var. elongata DSM 6958</name>
    <dbReference type="NCBI Taxonomy" id="857566"/>
    <lineage>
        <taxon>Eukaryota</taxon>
        <taxon>Fungi</taxon>
        <taxon>Dikarya</taxon>
        <taxon>Ascomycota</taxon>
        <taxon>Saccharomycotina</taxon>
        <taxon>Dipodascomycetes</taxon>
        <taxon>Dipodascales</taxon>
        <taxon>Dipodascales incertae sedis</taxon>
        <taxon>Nadsonia</taxon>
    </lineage>
</organism>
<keyword evidence="2" id="KW-0472">Membrane</keyword>